<dbReference type="AlphaFoldDB" id="A0A813NN33"/>
<evidence type="ECO:0000313" key="3">
    <source>
        <dbReference type="Proteomes" id="UP000663852"/>
    </source>
</evidence>
<organism evidence="2 3">
    <name type="scientific">Adineta ricciae</name>
    <name type="common">Rotifer</name>
    <dbReference type="NCBI Taxonomy" id="249248"/>
    <lineage>
        <taxon>Eukaryota</taxon>
        <taxon>Metazoa</taxon>
        <taxon>Spiralia</taxon>
        <taxon>Gnathifera</taxon>
        <taxon>Rotifera</taxon>
        <taxon>Eurotatoria</taxon>
        <taxon>Bdelloidea</taxon>
        <taxon>Adinetida</taxon>
        <taxon>Adinetidae</taxon>
        <taxon>Adineta</taxon>
    </lineage>
</organism>
<dbReference type="Proteomes" id="UP000663852">
    <property type="component" value="Unassembled WGS sequence"/>
</dbReference>
<dbReference type="EMBL" id="CAJNOJ010000004">
    <property type="protein sequence ID" value="CAF0740623.1"/>
    <property type="molecule type" value="Genomic_DNA"/>
</dbReference>
<accession>A0A813NN33</accession>
<name>A0A813NN33_ADIRI</name>
<dbReference type="Gene3D" id="3.80.10.10">
    <property type="entry name" value="Ribonuclease Inhibitor"/>
    <property type="match status" value="1"/>
</dbReference>
<gene>
    <name evidence="2" type="ORF">EDS130_LOCUS1706</name>
</gene>
<proteinExistence type="predicted"/>
<comment type="caution">
    <text evidence="2">The sequence shown here is derived from an EMBL/GenBank/DDBJ whole genome shotgun (WGS) entry which is preliminary data.</text>
</comment>
<dbReference type="SUPFAM" id="SSF52047">
    <property type="entry name" value="RNI-like"/>
    <property type="match status" value="2"/>
</dbReference>
<evidence type="ECO:0000313" key="2">
    <source>
        <dbReference type="EMBL" id="CAF0740623.1"/>
    </source>
</evidence>
<dbReference type="OrthoDB" id="9999377at2759"/>
<evidence type="ECO:0000259" key="1">
    <source>
        <dbReference type="PROSITE" id="PS50181"/>
    </source>
</evidence>
<feature type="domain" description="F-box" evidence="1">
    <location>
        <begin position="64"/>
        <end position="112"/>
    </location>
</feature>
<protein>
    <recommendedName>
        <fullName evidence="1">F-box domain-containing protein</fullName>
    </recommendedName>
</protein>
<dbReference type="PROSITE" id="PS50181">
    <property type="entry name" value="FBOX"/>
    <property type="match status" value="1"/>
</dbReference>
<dbReference type="Pfam" id="PF00646">
    <property type="entry name" value="F-box"/>
    <property type="match status" value="1"/>
</dbReference>
<dbReference type="InterPro" id="IPR036047">
    <property type="entry name" value="F-box-like_dom_sf"/>
</dbReference>
<sequence>MNHHCDVSDVGKAHSDLYYSFIHSLLKFEMNVLKRSFDFHQPNSAETKKLRIEPVADTRHNSVALRFEQLPNELLMEIFEYLDAYDIHCGFANLNLRFQNLLVNSSLLLKTVFAEKSLSTIEYRCRHVILPNTPRLLSLHLYGEQIICRFLDQYNFDSSLTRLESVLLNDVSSHKLVMILSYMHSLPRLLSLTIQLNHEYDDPVSDIFRLVFRLPVLKHFKISISYDEEDDRINIVMPMLINEKFSTIERLNLDLSLNANELASILQRTPQLRYLKCETLVESEVAGTSPILNLPNLIHVSLSIKHVSFDVFEKFFIPVCRPLQYLALTISDYDVNYRNGNRWQRFIEKHIPHLRTFHLKYSEYQMEDILSDQEVIHQFTSTFWRERQWFFSFEEEDDPYDNGQKTWYNSSKSELIDNQTHPISLTVTENALYTFGTSYVECMETCFRTVLFTHLNIKCDKIPYGLFIELIHSLPNLTSLEVAAVPKVESNSLSFEESETALLISIKNKIMKIKIGQIRCMEDINFLINLCPRVKYLEVQYTTDENLEHLLGFISVNIRTCTVYLDCLAVCTSAAKEKIINKIHGIIEFERLFNTEGAFRDYVIQSTDERILLKWNL</sequence>
<reference evidence="2" key="1">
    <citation type="submission" date="2021-02" db="EMBL/GenBank/DDBJ databases">
        <authorList>
            <person name="Nowell W R."/>
        </authorList>
    </citation>
    <scope>NUCLEOTIDE SEQUENCE</scope>
</reference>
<dbReference type="InterPro" id="IPR032675">
    <property type="entry name" value="LRR_dom_sf"/>
</dbReference>
<dbReference type="SUPFAM" id="SSF81383">
    <property type="entry name" value="F-box domain"/>
    <property type="match status" value="1"/>
</dbReference>
<dbReference type="InterPro" id="IPR001810">
    <property type="entry name" value="F-box_dom"/>
</dbReference>